<dbReference type="SUPFAM" id="SSF46689">
    <property type="entry name" value="Homeodomain-like"/>
    <property type="match status" value="1"/>
</dbReference>
<dbReference type="Pfam" id="PF00440">
    <property type="entry name" value="TetR_N"/>
    <property type="match status" value="1"/>
</dbReference>
<evidence type="ECO:0000256" key="2">
    <source>
        <dbReference type="PROSITE-ProRule" id="PRU00335"/>
    </source>
</evidence>
<dbReference type="PANTHER" id="PTHR30055">
    <property type="entry name" value="HTH-TYPE TRANSCRIPTIONAL REGULATOR RUTR"/>
    <property type="match status" value="1"/>
</dbReference>
<organism evidence="4 5">
    <name type="scientific">Dethiosulfovibrio marinus</name>
    <dbReference type="NCBI Taxonomy" id="133532"/>
    <lineage>
        <taxon>Bacteria</taxon>
        <taxon>Thermotogati</taxon>
        <taxon>Synergistota</taxon>
        <taxon>Synergistia</taxon>
        <taxon>Synergistales</taxon>
        <taxon>Dethiosulfovibrionaceae</taxon>
        <taxon>Dethiosulfovibrio</taxon>
    </lineage>
</organism>
<feature type="domain" description="HTH tetR-type" evidence="3">
    <location>
        <begin position="10"/>
        <end position="70"/>
    </location>
</feature>
<dbReference type="PRINTS" id="PR00455">
    <property type="entry name" value="HTHTETR"/>
</dbReference>
<keyword evidence="1 2" id="KW-0238">DNA-binding</keyword>
<dbReference type="PROSITE" id="PS50977">
    <property type="entry name" value="HTH_TETR_2"/>
    <property type="match status" value="1"/>
</dbReference>
<dbReference type="PROSITE" id="PS01081">
    <property type="entry name" value="HTH_TETR_1"/>
    <property type="match status" value="1"/>
</dbReference>
<feature type="DNA-binding region" description="H-T-H motif" evidence="2">
    <location>
        <begin position="33"/>
        <end position="52"/>
    </location>
</feature>
<dbReference type="PANTHER" id="PTHR30055:SF226">
    <property type="entry name" value="HTH-TYPE TRANSCRIPTIONAL REGULATOR PKSA"/>
    <property type="match status" value="1"/>
</dbReference>
<dbReference type="RefSeq" id="WP_005659922.1">
    <property type="nucleotide sequence ID" value="NZ_JAKGUD010000004.1"/>
</dbReference>
<gene>
    <name evidence="4" type="ORF">L2W38_05675</name>
</gene>
<dbReference type="Gene3D" id="1.10.357.10">
    <property type="entry name" value="Tetracycline Repressor, domain 2"/>
    <property type="match status" value="1"/>
</dbReference>
<evidence type="ECO:0000313" key="5">
    <source>
        <dbReference type="Proteomes" id="UP001200430"/>
    </source>
</evidence>
<comment type="caution">
    <text evidence="4">The sequence shown here is derived from an EMBL/GenBank/DDBJ whole genome shotgun (WGS) entry which is preliminary data.</text>
</comment>
<sequence>MQGKKEDKKTRRRREIVKAAWELFGEKGFDGTTIDDMTDRAGVSHGTFYLYFSSKEDILRYLGEDVQEEMLSGSREIAAMKELSPQERLFRIVKYLLTIHEGQEFRMDLHDVIHRKIHDKLKDDAIELFLPLITSLVEEGVEAGQMNISRPRETATYLVLLVAELEHSVDQWEGEEARKRASEALRELLIRTIGGDEHVFQEDFF</sequence>
<accession>A0ABS9EM64</accession>
<name>A0ABS9EM64_9BACT</name>
<evidence type="ECO:0000259" key="3">
    <source>
        <dbReference type="PROSITE" id="PS50977"/>
    </source>
</evidence>
<reference evidence="4 5" key="1">
    <citation type="submission" date="2022-01" db="EMBL/GenBank/DDBJ databases">
        <title>Dethiosulfovibrio faecalis sp. nov., a novel proteolytic, non-sulfur-reducing bacterium isolated from a marine aquaculture solid waste bioreactor.</title>
        <authorList>
            <person name="Grabowski S."/>
            <person name="Apolinario E."/>
            <person name="Schneider N."/>
            <person name="Marshall C.W."/>
            <person name="Sowers K.R."/>
        </authorList>
    </citation>
    <scope>NUCLEOTIDE SEQUENCE [LARGE SCALE GENOMIC DNA]</scope>
    <source>
        <strain evidence="4 5">DSM 12537</strain>
    </source>
</reference>
<keyword evidence="5" id="KW-1185">Reference proteome</keyword>
<dbReference type="InterPro" id="IPR023772">
    <property type="entry name" value="DNA-bd_HTH_TetR-type_CS"/>
</dbReference>
<dbReference type="Proteomes" id="UP001200430">
    <property type="component" value="Unassembled WGS sequence"/>
</dbReference>
<protein>
    <submittedName>
        <fullName evidence="4">TetR/AcrR family transcriptional regulator</fullName>
    </submittedName>
</protein>
<dbReference type="InterPro" id="IPR009057">
    <property type="entry name" value="Homeodomain-like_sf"/>
</dbReference>
<proteinExistence type="predicted"/>
<dbReference type="InterPro" id="IPR050109">
    <property type="entry name" value="HTH-type_TetR-like_transc_reg"/>
</dbReference>
<dbReference type="EMBL" id="JAKGUD010000004">
    <property type="protein sequence ID" value="MCF4142296.1"/>
    <property type="molecule type" value="Genomic_DNA"/>
</dbReference>
<evidence type="ECO:0000313" key="4">
    <source>
        <dbReference type="EMBL" id="MCF4142296.1"/>
    </source>
</evidence>
<evidence type="ECO:0000256" key="1">
    <source>
        <dbReference type="ARBA" id="ARBA00023125"/>
    </source>
</evidence>
<dbReference type="InterPro" id="IPR001647">
    <property type="entry name" value="HTH_TetR"/>
</dbReference>